<dbReference type="HOGENOM" id="CLU_718144_0_0_1"/>
<dbReference type="EnsemblMetazoa" id="CapteT218159">
    <property type="protein sequence ID" value="CapteP218159"/>
    <property type="gene ID" value="CapteG218159"/>
</dbReference>
<organism evidence="1">
    <name type="scientific">Capitella teleta</name>
    <name type="common">Polychaete worm</name>
    <dbReference type="NCBI Taxonomy" id="283909"/>
    <lineage>
        <taxon>Eukaryota</taxon>
        <taxon>Metazoa</taxon>
        <taxon>Spiralia</taxon>
        <taxon>Lophotrochozoa</taxon>
        <taxon>Annelida</taxon>
        <taxon>Polychaeta</taxon>
        <taxon>Sedentaria</taxon>
        <taxon>Scolecida</taxon>
        <taxon>Capitellidae</taxon>
        <taxon>Capitella</taxon>
    </lineage>
</organism>
<dbReference type="EMBL" id="AMQN01010682">
    <property type="status" value="NOT_ANNOTATED_CDS"/>
    <property type="molecule type" value="Genomic_DNA"/>
</dbReference>
<proteinExistence type="predicted"/>
<evidence type="ECO:0000313" key="3">
    <source>
        <dbReference type="Proteomes" id="UP000014760"/>
    </source>
</evidence>
<dbReference type="AlphaFoldDB" id="R7U2S3"/>
<accession>R7U2S3</accession>
<evidence type="ECO:0000313" key="2">
    <source>
        <dbReference type="EnsemblMetazoa" id="CapteP218159"/>
    </source>
</evidence>
<reference evidence="2" key="3">
    <citation type="submission" date="2015-06" db="UniProtKB">
        <authorList>
            <consortium name="EnsemblMetazoa"/>
        </authorList>
    </citation>
    <scope>IDENTIFICATION</scope>
</reference>
<dbReference type="EMBL" id="KB308384">
    <property type="protein sequence ID" value="ELT97951.1"/>
    <property type="molecule type" value="Genomic_DNA"/>
</dbReference>
<name>R7U2S3_CAPTE</name>
<reference evidence="3" key="1">
    <citation type="submission" date="2012-12" db="EMBL/GenBank/DDBJ databases">
        <authorList>
            <person name="Hellsten U."/>
            <person name="Grimwood J."/>
            <person name="Chapman J.A."/>
            <person name="Shapiro H."/>
            <person name="Aerts A."/>
            <person name="Otillar R.P."/>
            <person name="Terry A.Y."/>
            <person name="Boore J.L."/>
            <person name="Simakov O."/>
            <person name="Marletaz F."/>
            <person name="Cho S.-J."/>
            <person name="Edsinger-Gonzales E."/>
            <person name="Havlak P."/>
            <person name="Kuo D.-H."/>
            <person name="Larsson T."/>
            <person name="Lv J."/>
            <person name="Arendt D."/>
            <person name="Savage R."/>
            <person name="Osoegawa K."/>
            <person name="de Jong P."/>
            <person name="Lindberg D.R."/>
            <person name="Seaver E.C."/>
            <person name="Weisblat D.A."/>
            <person name="Putnam N.H."/>
            <person name="Grigoriev I.V."/>
            <person name="Rokhsar D.S."/>
        </authorList>
    </citation>
    <scope>NUCLEOTIDE SEQUENCE</scope>
    <source>
        <strain evidence="3">I ESC-2004</strain>
    </source>
</reference>
<reference evidence="1 3" key="2">
    <citation type="journal article" date="2013" name="Nature">
        <title>Insights into bilaterian evolution from three spiralian genomes.</title>
        <authorList>
            <person name="Simakov O."/>
            <person name="Marletaz F."/>
            <person name="Cho S.J."/>
            <person name="Edsinger-Gonzales E."/>
            <person name="Havlak P."/>
            <person name="Hellsten U."/>
            <person name="Kuo D.H."/>
            <person name="Larsson T."/>
            <person name="Lv J."/>
            <person name="Arendt D."/>
            <person name="Savage R."/>
            <person name="Osoegawa K."/>
            <person name="de Jong P."/>
            <person name="Grimwood J."/>
            <person name="Chapman J.A."/>
            <person name="Shapiro H."/>
            <person name="Aerts A."/>
            <person name="Otillar R.P."/>
            <person name="Terry A.Y."/>
            <person name="Boore J.L."/>
            <person name="Grigoriev I.V."/>
            <person name="Lindberg D.R."/>
            <person name="Seaver E.C."/>
            <person name="Weisblat D.A."/>
            <person name="Putnam N.H."/>
            <person name="Rokhsar D.S."/>
        </authorList>
    </citation>
    <scope>NUCLEOTIDE SEQUENCE</scope>
    <source>
        <strain evidence="1 3">I ESC-2004</strain>
    </source>
</reference>
<sequence>MSKPLIGLHSGHVGAWFGLTFSRGSDWRNSFHEKVIFRAALPFWRSKLNNKELGDKLLSMDTALSDFLRYLVRYLIRCCGRHSREHYKQGVCPSAVVAMACFVAERMSIYTEMVNFLRGIKSCDDHRNRTVYTSNCCNLLQISPDKRYAHLENTPATQSNRPADFDEVREALKSSENVKIEIEFVLELCHNEGDREARKITQAVDEAFNKSQFHEAKILIKHGLNISPFSGVLFGMRGLCHLYFGDTVSADVDGKACRLLDPHCPEGFIVGAFVLLETEKTSNKVDDLVTKYHAMCTNEQRKQRRRQNTFYGYIEDRIKQKLPWKFAGMDDHQSDQTTCNSRIPETRSNVTKMSRLMTQSVPRDLARISTPHSILQRQCTNINPT</sequence>
<keyword evidence="3" id="KW-1185">Reference proteome</keyword>
<protein>
    <submittedName>
        <fullName evidence="1 2">Uncharacterized protein</fullName>
    </submittedName>
</protein>
<gene>
    <name evidence="1" type="ORF">CAPTEDRAFT_218159</name>
</gene>
<dbReference type="Proteomes" id="UP000014760">
    <property type="component" value="Unassembled WGS sequence"/>
</dbReference>
<evidence type="ECO:0000313" key="1">
    <source>
        <dbReference type="EMBL" id="ELT97951.1"/>
    </source>
</evidence>